<feature type="compositionally biased region" description="Low complexity" evidence="1">
    <location>
        <begin position="62"/>
        <end position="75"/>
    </location>
</feature>
<name>A0A395IAR4_ASPHC</name>
<keyword evidence="3" id="KW-1185">Reference proteome</keyword>
<organism evidence="2 3">
    <name type="scientific">Aspergillus homomorphus (strain CBS 101889)</name>
    <dbReference type="NCBI Taxonomy" id="1450537"/>
    <lineage>
        <taxon>Eukaryota</taxon>
        <taxon>Fungi</taxon>
        <taxon>Dikarya</taxon>
        <taxon>Ascomycota</taxon>
        <taxon>Pezizomycotina</taxon>
        <taxon>Eurotiomycetes</taxon>
        <taxon>Eurotiomycetidae</taxon>
        <taxon>Eurotiales</taxon>
        <taxon>Aspergillaceae</taxon>
        <taxon>Aspergillus</taxon>
        <taxon>Aspergillus subgen. Circumdati</taxon>
    </lineage>
</organism>
<accession>A0A395IAR4</accession>
<dbReference type="RefSeq" id="XP_025555322.1">
    <property type="nucleotide sequence ID" value="XM_025696715.1"/>
</dbReference>
<feature type="region of interest" description="Disordered" evidence="1">
    <location>
        <begin position="51"/>
        <end position="75"/>
    </location>
</feature>
<proteinExistence type="predicted"/>
<dbReference type="VEuPathDB" id="FungiDB:BO97DRAFT_421393"/>
<gene>
    <name evidence="2" type="ORF">BO97DRAFT_421393</name>
</gene>
<sequence>MRLVTLRQVLHCVIEIAIVVEANIPYMVHDLGQFRPQKLFIHSRIAGLTGRQGGGCEKSFQPSPTKKSTGTTPRSTVRIGYAGNRTLERSIRCVRLRYCGVKCAYAVKSSCGGHVCKPSLTVIRYSSIKSTPHCFCGMSREESRKMRKVRQRCMAQWYCAEMVTRSMESGPAPSTSSSAQDIRQHYLLEKLDMRPLPVEPPPPPLETRFPRGPTTISVQQHAMNTDLINKVSGGSNSENRAHCATANHFQVTERLVALSASRRAVRALPWGFLALDPTDPAVGCCTLVLQGQWSFLSMLIGMQTGKFDSLT</sequence>
<evidence type="ECO:0000256" key="1">
    <source>
        <dbReference type="SAM" id="MobiDB-lite"/>
    </source>
</evidence>
<reference evidence="2 3" key="1">
    <citation type="submission" date="2018-02" db="EMBL/GenBank/DDBJ databases">
        <title>The genomes of Aspergillus section Nigri reveals drivers in fungal speciation.</title>
        <authorList>
            <consortium name="DOE Joint Genome Institute"/>
            <person name="Vesth T.C."/>
            <person name="Nybo J."/>
            <person name="Theobald S."/>
            <person name="Brandl J."/>
            <person name="Frisvad J.C."/>
            <person name="Nielsen K.F."/>
            <person name="Lyhne E.K."/>
            <person name="Kogle M.E."/>
            <person name="Kuo A."/>
            <person name="Riley R."/>
            <person name="Clum A."/>
            <person name="Nolan M."/>
            <person name="Lipzen A."/>
            <person name="Salamov A."/>
            <person name="Henrissat B."/>
            <person name="Wiebenga A."/>
            <person name="De vries R.P."/>
            <person name="Grigoriev I.V."/>
            <person name="Mortensen U.H."/>
            <person name="Andersen M.R."/>
            <person name="Baker S.E."/>
        </authorList>
    </citation>
    <scope>NUCLEOTIDE SEQUENCE [LARGE SCALE GENOMIC DNA]</scope>
    <source>
        <strain evidence="2 3">CBS 101889</strain>
    </source>
</reference>
<dbReference type="EMBL" id="KZ824270">
    <property type="protein sequence ID" value="RAL16168.1"/>
    <property type="molecule type" value="Genomic_DNA"/>
</dbReference>
<dbReference type="GeneID" id="37201004"/>
<dbReference type="Proteomes" id="UP000248961">
    <property type="component" value="Unassembled WGS sequence"/>
</dbReference>
<dbReference type="AlphaFoldDB" id="A0A395IAR4"/>
<evidence type="ECO:0000313" key="3">
    <source>
        <dbReference type="Proteomes" id="UP000248961"/>
    </source>
</evidence>
<protein>
    <submittedName>
        <fullName evidence="2">Uncharacterized protein</fullName>
    </submittedName>
</protein>
<evidence type="ECO:0000313" key="2">
    <source>
        <dbReference type="EMBL" id="RAL16168.1"/>
    </source>
</evidence>